<dbReference type="SUPFAM" id="SSF53271">
    <property type="entry name" value="PRTase-like"/>
    <property type="match status" value="1"/>
</dbReference>
<dbReference type="Proteomes" id="UP001589608">
    <property type="component" value="Unassembled WGS sequence"/>
</dbReference>
<feature type="region of interest" description="Disordered" evidence="1">
    <location>
        <begin position="209"/>
        <end position="228"/>
    </location>
</feature>
<dbReference type="Pfam" id="PF00156">
    <property type="entry name" value="Pribosyltran"/>
    <property type="match status" value="1"/>
</dbReference>
<dbReference type="GO" id="GO:0016757">
    <property type="term" value="F:glycosyltransferase activity"/>
    <property type="evidence" value="ECO:0007669"/>
    <property type="project" value="UniProtKB-KW"/>
</dbReference>
<reference evidence="3 4" key="1">
    <citation type="submission" date="2024-09" db="EMBL/GenBank/DDBJ databases">
        <authorList>
            <person name="Sun Q."/>
            <person name="Mori K."/>
        </authorList>
    </citation>
    <scope>NUCLEOTIDE SEQUENCE [LARGE SCALE GENOMIC DNA]</scope>
    <source>
        <strain evidence="3 4">JCM 3307</strain>
    </source>
</reference>
<dbReference type="InterPro" id="IPR029057">
    <property type="entry name" value="PRTase-like"/>
</dbReference>
<organism evidence="3 4">
    <name type="scientific">Dactylosporangium vinaceum</name>
    <dbReference type="NCBI Taxonomy" id="53362"/>
    <lineage>
        <taxon>Bacteria</taxon>
        <taxon>Bacillati</taxon>
        <taxon>Actinomycetota</taxon>
        <taxon>Actinomycetes</taxon>
        <taxon>Micromonosporales</taxon>
        <taxon>Micromonosporaceae</taxon>
        <taxon>Dactylosporangium</taxon>
    </lineage>
</organism>
<feature type="domain" description="Phosphoribosyltransferase" evidence="2">
    <location>
        <begin position="8"/>
        <end position="163"/>
    </location>
</feature>
<name>A0ABV5MEC5_9ACTN</name>
<dbReference type="Gene3D" id="3.40.50.2020">
    <property type="match status" value="1"/>
</dbReference>
<evidence type="ECO:0000313" key="3">
    <source>
        <dbReference type="EMBL" id="MFB9447210.1"/>
    </source>
</evidence>
<dbReference type="CDD" id="cd06223">
    <property type="entry name" value="PRTases_typeI"/>
    <property type="match status" value="1"/>
</dbReference>
<keyword evidence="3" id="KW-0808">Transferase</keyword>
<dbReference type="EMBL" id="JBHMCA010000052">
    <property type="protein sequence ID" value="MFB9447210.1"/>
    <property type="molecule type" value="Genomic_DNA"/>
</dbReference>
<dbReference type="RefSeq" id="WP_223092536.1">
    <property type="nucleotide sequence ID" value="NZ_CP061913.1"/>
</dbReference>
<protein>
    <submittedName>
        <fullName evidence="3">Phosphoribosyltransferase</fullName>
    </submittedName>
</protein>
<accession>A0ABV5MEC5</accession>
<evidence type="ECO:0000256" key="1">
    <source>
        <dbReference type="SAM" id="MobiDB-lite"/>
    </source>
</evidence>
<dbReference type="InterPro" id="IPR000836">
    <property type="entry name" value="PRTase_dom"/>
</dbReference>
<evidence type="ECO:0000313" key="4">
    <source>
        <dbReference type="Proteomes" id="UP001589608"/>
    </source>
</evidence>
<gene>
    <name evidence="3" type="ORF">ACFFTR_29310</name>
</gene>
<dbReference type="Gene3D" id="3.30.1310.20">
    <property type="entry name" value="PRTase-like"/>
    <property type="match status" value="1"/>
</dbReference>
<keyword evidence="4" id="KW-1185">Reference proteome</keyword>
<sequence length="228" mass="24373">MIFANRTEAGRALAEQLVRQGIGADGLVLALPRGGVPVAVPVAERLGAELDIVLARKIGAPRHPEFGVGAIAEDGPPVFDDAALRYLRLTPDDLAAIVAAERAELARRVERYRRHRPAPTVTGRLVILVDDGLATGVTAHAAVRWLARQSPRCLVLAVPVCSQEARTRLAAVAGTVVCLHAPPQFSAVGQWYDDFTQLTDAEVDAALSRHRDAPARHPRPARRLGPAA</sequence>
<keyword evidence="3" id="KW-0328">Glycosyltransferase</keyword>
<proteinExistence type="predicted"/>
<comment type="caution">
    <text evidence="3">The sequence shown here is derived from an EMBL/GenBank/DDBJ whole genome shotgun (WGS) entry which is preliminary data.</text>
</comment>
<evidence type="ECO:0000259" key="2">
    <source>
        <dbReference type="Pfam" id="PF00156"/>
    </source>
</evidence>